<feature type="region of interest" description="Disordered" evidence="1">
    <location>
        <begin position="179"/>
        <end position="216"/>
    </location>
</feature>
<dbReference type="Proteomes" id="UP000267096">
    <property type="component" value="Unassembled WGS sequence"/>
</dbReference>
<evidence type="ECO:0000313" key="3">
    <source>
        <dbReference type="Proteomes" id="UP000267096"/>
    </source>
</evidence>
<dbReference type="AlphaFoldDB" id="A0A3P6STT6"/>
<evidence type="ECO:0000256" key="1">
    <source>
        <dbReference type="SAM" id="MobiDB-lite"/>
    </source>
</evidence>
<accession>A0A3P6STT6</accession>
<organism evidence="2 3">
    <name type="scientific">Anisakis simplex</name>
    <name type="common">Herring worm</name>
    <dbReference type="NCBI Taxonomy" id="6269"/>
    <lineage>
        <taxon>Eukaryota</taxon>
        <taxon>Metazoa</taxon>
        <taxon>Ecdysozoa</taxon>
        <taxon>Nematoda</taxon>
        <taxon>Chromadorea</taxon>
        <taxon>Rhabditida</taxon>
        <taxon>Spirurina</taxon>
        <taxon>Ascaridomorpha</taxon>
        <taxon>Ascaridoidea</taxon>
        <taxon>Anisakidae</taxon>
        <taxon>Anisakis</taxon>
        <taxon>Anisakis simplex complex</taxon>
    </lineage>
</organism>
<sequence>MKKVESEMQKLRDASSINNANISLYTQHCPPLLKLVLELGDISEKNSLLNASQRRRLMRYTTDFNLREALMRKGKLKEPNAFSISNVDDSEDDELVEVLENIMSAENSKTGFDSSAKKTQQEGDGNKKMVDMVMPSNSKMIEESKKLSDDSDEEMQMNDRHKQKRISFCIDLADEKKRNKKVVKEKEQKNQTESELRKPPQLQTQSPSQPSLRRSRRLANAALHEETFAEHLQRKLARGLPSSSSLSSASPSTSKISFSDVQHKYFFGLSLF</sequence>
<feature type="compositionally biased region" description="Basic and acidic residues" evidence="1">
    <location>
        <begin position="179"/>
        <end position="198"/>
    </location>
</feature>
<keyword evidence="3" id="KW-1185">Reference proteome</keyword>
<proteinExistence type="predicted"/>
<protein>
    <submittedName>
        <fullName evidence="2">Uncharacterized protein</fullName>
    </submittedName>
</protein>
<feature type="compositionally biased region" description="Low complexity" evidence="1">
    <location>
        <begin position="242"/>
        <end position="254"/>
    </location>
</feature>
<evidence type="ECO:0000313" key="2">
    <source>
        <dbReference type="EMBL" id="VDK71210.1"/>
    </source>
</evidence>
<gene>
    <name evidence="2" type="ORF">ASIM_LOCUS19664</name>
</gene>
<feature type="compositionally biased region" description="Low complexity" evidence="1">
    <location>
        <begin position="199"/>
        <end position="216"/>
    </location>
</feature>
<name>A0A3P6STT6_ANISI</name>
<dbReference type="EMBL" id="UYRR01037708">
    <property type="protein sequence ID" value="VDK71210.1"/>
    <property type="molecule type" value="Genomic_DNA"/>
</dbReference>
<feature type="region of interest" description="Disordered" evidence="1">
    <location>
        <begin position="234"/>
        <end position="254"/>
    </location>
</feature>
<feature type="compositionally biased region" description="Basic and acidic residues" evidence="1">
    <location>
        <begin position="115"/>
        <end position="130"/>
    </location>
</feature>
<reference evidence="2 3" key="1">
    <citation type="submission" date="2018-11" db="EMBL/GenBank/DDBJ databases">
        <authorList>
            <consortium name="Pathogen Informatics"/>
        </authorList>
    </citation>
    <scope>NUCLEOTIDE SEQUENCE [LARGE SCALE GENOMIC DNA]</scope>
</reference>
<feature type="region of interest" description="Disordered" evidence="1">
    <location>
        <begin position="107"/>
        <end position="163"/>
    </location>
</feature>
<feature type="compositionally biased region" description="Basic and acidic residues" evidence="1">
    <location>
        <begin position="140"/>
        <end position="149"/>
    </location>
</feature>